<sequence length="507" mass="58192">MASWVITCAREGVPFDGVAEFLIRDAITVQHKHNNMVNAVNDLKNLGFDPKAPVFLEAVRVRIHMSESIWKEKIEVMKSLGWSEEEIFSAFKRDPIFLKSALEFSRDFHLHENNLQSFQSVFRCFQSYNIPSIRITKLIKRRPQILNYNVEDNLKPKLQLLVQNGIVGHHMYKVFVSNPIILNADLDSQIKPCFQFLKSVLGSNRNVVEAINRSSHLLTCDLKGCLQPNIDFLIREGVPFDGVAEFLIRDAITVQHKHNNMVNAVNDLKNLGFDPKAPVFLEAVRVRIHMSESIWKEKIEVMKSLGWSEEEIFSAFKRDPIFLKSPVEKIRVATDFFVNTLKLGRQILSEDPEFFTLKIDKSCRRRHDVFKLLESEKLIEGGVKIEEVLKMRDKEFLVKYVKKYVDKVPGLWETFNGRKQQQSLPGDVLGLNLEVECGNKGVNISNGEKQLVESREIIIDGLVKKHPPDHALPKQLKLFLMTKLCCMQNFGTDCGVDNEPMDATSQK</sequence>
<dbReference type="PANTHER" id="PTHR13068:SF31">
    <property type="entry name" value="TRANSCRIPTION TERMINATION FACTOR MTERF2, CHLOROPLASTIC-LIKE"/>
    <property type="match status" value="1"/>
</dbReference>
<dbReference type="FunFam" id="1.25.70.10:FF:000001">
    <property type="entry name" value="Mitochondrial transcription termination factor-like"/>
    <property type="match status" value="1"/>
</dbReference>
<gene>
    <name evidence="1" type="ORF">POTOM_000288</name>
</gene>
<comment type="caution">
    <text evidence="1">The sequence shown here is derived from an EMBL/GenBank/DDBJ whole genome shotgun (WGS) entry which is preliminary data.</text>
</comment>
<accession>A0A8X8AMS5</accession>
<proteinExistence type="predicted"/>
<dbReference type="AlphaFoldDB" id="A0A8X8AMS5"/>
<dbReference type="SMART" id="SM00733">
    <property type="entry name" value="Mterf"/>
    <property type="match status" value="7"/>
</dbReference>
<evidence type="ECO:0008006" key="3">
    <source>
        <dbReference type="Google" id="ProtNLM"/>
    </source>
</evidence>
<dbReference type="InterPro" id="IPR003690">
    <property type="entry name" value="MTERF"/>
</dbReference>
<name>A0A8X8AMS5_POPTO</name>
<evidence type="ECO:0000313" key="2">
    <source>
        <dbReference type="Proteomes" id="UP000886885"/>
    </source>
</evidence>
<organism evidence="1 2">
    <name type="scientific">Populus tomentosa</name>
    <name type="common">Chinese white poplar</name>
    <dbReference type="NCBI Taxonomy" id="118781"/>
    <lineage>
        <taxon>Eukaryota</taxon>
        <taxon>Viridiplantae</taxon>
        <taxon>Streptophyta</taxon>
        <taxon>Embryophyta</taxon>
        <taxon>Tracheophyta</taxon>
        <taxon>Spermatophyta</taxon>
        <taxon>Magnoliopsida</taxon>
        <taxon>eudicotyledons</taxon>
        <taxon>Gunneridae</taxon>
        <taxon>Pentapetalae</taxon>
        <taxon>rosids</taxon>
        <taxon>fabids</taxon>
        <taxon>Malpighiales</taxon>
        <taxon>Salicaceae</taxon>
        <taxon>Saliceae</taxon>
        <taxon>Populus</taxon>
    </lineage>
</organism>
<dbReference type="PANTHER" id="PTHR13068">
    <property type="entry name" value="CGI-12 PROTEIN-RELATED"/>
    <property type="match status" value="1"/>
</dbReference>
<dbReference type="EMBL" id="JAAWWB010000001">
    <property type="protein sequence ID" value="KAG6791176.1"/>
    <property type="molecule type" value="Genomic_DNA"/>
</dbReference>
<dbReference type="Pfam" id="PF02536">
    <property type="entry name" value="mTERF"/>
    <property type="match status" value="2"/>
</dbReference>
<dbReference type="GO" id="GO:0003676">
    <property type="term" value="F:nucleic acid binding"/>
    <property type="evidence" value="ECO:0007669"/>
    <property type="project" value="InterPro"/>
</dbReference>
<evidence type="ECO:0000313" key="1">
    <source>
        <dbReference type="EMBL" id="KAG6791176.1"/>
    </source>
</evidence>
<keyword evidence="2" id="KW-1185">Reference proteome</keyword>
<reference evidence="1" key="1">
    <citation type="journal article" date="2020" name="bioRxiv">
        <title>Hybrid origin of Populus tomentosa Carr. identified through genome sequencing and phylogenomic analysis.</title>
        <authorList>
            <person name="An X."/>
            <person name="Gao K."/>
            <person name="Chen Z."/>
            <person name="Li J."/>
            <person name="Yang X."/>
            <person name="Yang X."/>
            <person name="Zhou J."/>
            <person name="Guo T."/>
            <person name="Zhao T."/>
            <person name="Huang S."/>
            <person name="Miao D."/>
            <person name="Khan W.U."/>
            <person name="Rao P."/>
            <person name="Ye M."/>
            <person name="Lei B."/>
            <person name="Liao W."/>
            <person name="Wang J."/>
            <person name="Ji L."/>
            <person name="Li Y."/>
            <person name="Guo B."/>
            <person name="Mustafa N.S."/>
            <person name="Li S."/>
            <person name="Yun Q."/>
            <person name="Keller S.R."/>
            <person name="Mao J."/>
            <person name="Zhang R."/>
            <person name="Strauss S.H."/>
        </authorList>
    </citation>
    <scope>NUCLEOTIDE SEQUENCE</scope>
    <source>
        <strain evidence="1">GM15</strain>
        <tissue evidence="1">Leaf</tissue>
    </source>
</reference>
<dbReference type="OrthoDB" id="785478at2759"/>
<protein>
    <recommendedName>
        <fullName evidence="3">Mitochondrial transcription termination factor family protein</fullName>
    </recommendedName>
</protein>
<dbReference type="Proteomes" id="UP000886885">
    <property type="component" value="Chromosome 1A"/>
</dbReference>